<keyword evidence="2" id="KW-1133">Transmembrane helix</keyword>
<gene>
    <name evidence="3" type="ORF">D0Z07_3635</name>
</gene>
<feature type="transmembrane region" description="Helical" evidence="2">
    <location>
        <begin position="188"/>
        <end position="217"/>
    </location>
</feature>
<feature type="region of interest" description="Disordered" evidence="1">
    <location>
        <begin position="1556"/>
        <end position="1596"/>
    </location>
</feature>
<keyword evidence="2" id="KW-0472">Membrane</keyword>
<feature type="transmembrane region" description="Helical" evidence="2">
    <location>
        <begin position="43"/>
        <end position="60"/>
    </location>
</feature>
<feature type="region of interest" description="Disordered" evidence="1">
    <location>
        <begin position="745"/>
        <end position="765"/>
    </location>
</feature>
<feature type="compositionally biased region" description="Polar residues" evidence="1">
    <location>
        <begin position="547"/>
        <end position="563"/>
    </location>
</feature>
<name>A0A9P6VLN6_9HELO</name>
<comment type="caution">
    <text evidence="3">The sequence shown here is derived from an EMBL/GenBank/DDBJ whole genome shotgun (WGS) entry which is preliminary data.</text>
</comment>
<feature type="compositionally biased region" description="Low complexity" evidence="1">
    <location>
        <begin position="1136"/>
        <end position="1151"/>
    </location>
</feature>
<feature type="compositionally biased region" description="Polar residues" evidence="1">
    <location>
        <begin position="747"/>
        <end position="756"/>
    </location>
</feature>
<evidence type="ECO:0000313" key="3">
    <source>
        <dbReference type="EMBL" id="KAG0649849.1"/>
    </source>
</evidence>
<feature type="compositionally biased region" description="Acidic residues" evidence="1">
    <location>
        <begin position="1199"/>
        <end position="1209"/>
    </location>
</feature>
<evidence type="ECO:0000256" key="2">
    <source>
        <dbReference type="SAM" id="Phobius"/>
    </source>
</evidence>
<feature type="compositionally biased region" description="Polar residues" evidence="1">
    <location>
        <begin position="1582"/>
        <end position="1596"/>
    </location>
</feature>
<accession>A0A9P6VLN6</accession>
<feature type="compositionally biased region" description="Low complexity" evidence="1">
    <location>
        <begin position="1068"/>
        <end position="1077"/>
    </location>
</feature>
<feature type="region of interest" description="Disordered" evidence="1">
    <location>
        <begin position="649"/>
        <end position="668"/>
    </location>
</feature>
<reference evidence="3" key="1">
    <citation type="submission" date="2019-07" db="EMBL/GenBank/DDBJ databases">
        <title>Hyphodiscus hymeniophilus genome sequencing and assembly.</title>
        <authorList>
            <person name="Kramer G."/>
            <person name="Nodwell J."/>
        </authorList>
    </citation>
    <scope>NUCLEOTIDE SEQUENCE</scope>
    <source>
        <strain evidence="3">ATCC 34498</strain>
    </source>
</reference>
<feature type="transmembrane region" description="Helical" evidence="2">
    <location>
        <begin position="107"/>
        <end position="127"/>
    </location>
</feature>
<evidence type="ECO:0000256" key="1">
    <source>
        <dbReference type="SAM" id="MobiDB-lite"/>
    </source>
</evidence>
<feature type="compositionally biased region" description="Low complexity" evidence="1">
    <location>
        <begin position="1706"/>
        <end position="1731"/>
    </location>
</feature>
<feature type="transmembrane region" description="Helical" evidence="2">
    <location>
        <begin position="223"/>
        <end position="241"/>
    </location>
</feature>
<feature type="region of interest" description="Disordered" evidence="1">
    <location>
        <begin position="2171"/>
        <end position="2192"/>
    </location>
</feature>
<protein>
    <submittedName>
        <fullName evidence="3">Uncharacterized protein</fullName>
    </submittedName>
</protein>
<feature type="region of interest" description="Disordered" evidence="1">
    <location>
        <begin position="1182"/>
        <end position="1213"/>
    </location>
</feature>
<dbReference type="EMBL" id="VNKQ01000007">
    <property type="protein sequence ID" value="KAG0649849.1"/>
    <property type="molecule type" value="Genomic_DNA"/>
</dbReference>
<feature type="region of interest" description="Disordered" evidence="1">
    <location>
        <begin position="1704"/>
        <end position="1732"/>
    </location>
</feature>
<dbReference type="OrthoDB" id="5370537at2759"/>
<feature type="transmembrane region" description="Helical" evidence="2">
    <location>
        <begin position="12"/>
        <end position="31"/>
    </location>
</feature>
<keyword evidence="4" id="KW-1185">Reference proteome</keyword>
<feature type="compositionally biased region" description="Polar residues" evidence="1">
    <location>
        <begin position="486"/>
        <end position="518"/>
    </location>
</feature>
<dbReference type="Proteomes" id="UP000785200">
    <property type="component" value="Unassembled WGS sequence"/>
</dbReference>
<feature type="compositionally biased region" description="Polar residues" evidence="1">
    <location>
        <begin position="1556"/>
        <end position="1576"/>
    </location>
</feature>
<feature type="compositionally biased region" description="Low complexity" evidence="1">
    <location>
        <begin position="2176"/>
        <end position="2192"/>
    </location>
</feature>
<evidence type="ECO:0000313" key="4">
    <source>
        <dbReference type="Proteomes" id="UP000785200"/>
    </source>
</evidence>
<sequence>MAISDAVQTLSAAFSFGILLQAATGALIIYFRGHGSTIFKDGRRLVLVLFLLFAALWAQVDFLNLLILKPTLCQVTLVFSSAFDQLARFSLEQFLVWMLAQRTKMNAGQMILQAILGFRLIAGGTLVGFTRPDFAPVCIARTSVEPVAIVVIAFDFLIIGVLIIRSKSVGMFRDMRDPHSSTRDQSRGLMLTIIGFTVWTSTSVAMILGVPTIILIVRTVVPANGLLILVGILTFFAGSLLDVREEIITPEAHSPFVTPSVASREIFRENPSNGSPIFGHTYSKSGSLFVVNPSSTPNSSTTGQGYYQDALGSSKFGEEVTVRNSGAGEAAPRDLSGYRGSSGVFPTMVTASMKFNQGALAPQIRPNIIDSTQNVSTFSAPNPIAQQKRSFFSRSKQPVNSNIRSLKISKPVMEEEPSSVQQPFAKIQTIDLAQAAVNERERREAAAERSRLVANRPAPQPPQRYAMPATEALRKSIRVKRREVPASQSHLMPTITRSPSSALSLGATNGSTTSSSLSPGREEVRRRSPRNANGFDESIDEKAKPTRTLQRKQTIGLPSNPRSTKMAPIQSLAKDQTVILMKDIVYDHPGIVKTIVNGAPEMYALAQKAESSAKTPSTFRTLELKSGGSIIHRPRPYRKTSDVDRALFPSEPSPRHWRTKSGGSITSQKSVLMPYPGSPTELPPLPAPPTSAAKLQRLLPNDTKSMTFDEKIQLLFPAPPGASTIYNRRSSVPSLPRLPSAFISETPLMQSPTQEEQQSKRASKRTTIASFGLLDHAESLEDDRTKTMEPQAFRYSANAYRDLTDQLGETWVPVREANVGSLAPDVTDMGSHILHTTRKSDMIEINSSNMSTDDDFTTYWESIHSEIPPIDLSKVMRNANSTFIQRSLAATVAEFRPAPSPEEHKFHHGEETMTVMLECEEGCPSIVTSPVDNRQSFFLDADQSLAGDTTPIIVKTWHRRIGDELPTFSERKISTRPRKMPPPTPLLLNNRGRGARVVVRGAEPSPPIDSPQRAIAEIQAQLKRFEEPTSGSVGSLLRRIPDTATADENAANQDRFKLLENLENEMGQQESQWQQMQTDLQRKSTSTMATPGPPADSETETSRASSRRSSRTPSIAASRRARIRSSMTVRSKGDDSMSTTSSQSSDNSRASIWQQRLAEAQMEYMENAPALLQSVNFLSVSKSHQLGSPTPPDSIDSGTDMETDSETESENGQIASATNCAASLWQHDPSLFKAATGRMWDFPYKMIKRATSPEPPAKTVRPAQRLTKSSLHITSSDLWSKSASAVKGWPVVGLWGSKLVKPIGIRTRPITQRPLRKSKRVTILPDILPLPNRRDTLGIFQFPWGETSDSAVYQPAFNSALLSGPILNAKLEARSHQLEPEAEYSSSFFDDYDEDIDEDEEIESDDDFDETTLWEIASLLRTENVPSKNSLLPPARDINEFYDEGDDTEFEEDEEAEELYQAKKVAQLPTTKLPIMPLAMSSKRDVKQSSLPSATDLATTSEVAETGLFQSEPQVWQINVLAVDDSGSASPAVLSPGVAQISNFLWRLPSPKTEQRSSGLFSPYTQRSGSRNTQVTPAVASTGRTPRPSNASLQTLSSNSLWTPEQIFKQETKVWTSVVSVKAPVRSMWIPAPTVKSVAITGLFSTAHPRINYRTTDLLPAAQKLASKPRRPSIAPLPRLTSTKLWSASGELPFEHHWISESSIRPTSPSVYSESSSVGSSPVSETSSISGASFNSTGTKASSLWGSVQNATTLAWSKTKSSRKTPSPPLVDNLRFASKLPVLHGKGLESVRESRVLASRDVWELRGPVALGDAPKRNFTVKKSTIPPRQQETAEHHPIHQKFRSNTASNTNWDEATKEAIAAGTPKKTLSRPVASNADWEAALQLAISKSIIPEVAAISRYNHAVRHSVFFTESLVSSTSDIHPAAIGHAEIKDPRHDPSVLHSVFFTSTLLASATDIHPAAIGHVKIPLPKSLWIAPHFHISALEAPIGPMWRKGKVAAPQFEHDKTPSIRRNIVSPDAPLSHLQSSNTWQHQPAPVLERNWILLAKRTQTYTWTATKRVIEEENKDMWAPKAVKASSVDLFAHHTNTNVKRARSGPGILPRLNSTELFTTASITSDRTHWLHSTSISQVRIAPGEGMWLAPKKGTSLKKNERDVCAHIEEAKFPEKLEDATHSLHSTTSSSSSNLRPSSPVTVAPKIIARSHTWSAKPFFEVPGKDKSNMWIPRPAQIVVHSPGIFTNAHGEPWARKKRADYGVEVIVEGALELESKQMWSRRWVMPESPREWLKPAEKTVSKVQFRY</sequence>
<feature type="compositionally biased region" description="Basic and acidic residues" evidence="1">
    <location>
        <begin position="438"/>
        <end position="451"/>
    </location>
</feature>
<feature type="region of interest" description="Disordered" evidence="1">
    <location>
        <begin position="1065"/>
        <end position="1151"/>
    </location>
</feature>
<feature type="transmembrane region" description="Helical" evidence="2">
    <location>
        <begin position="147"/>
        <end position="167"/>
    </location>
</feature>
<feature type="region of interest" description="Disordered" evidence="1">
    <location>
        <begin position="438"/>
        <end position="465"/>
    </location>
</feature>
<keyword evidence="2" id="KW-0812">Transmembrane</keyword>
<feature type="region of interest" description="Disordered" evidence="1">
    <location>
        <begin position="481"/>
        <end position="566"/>
    </location>
</feature>
<proteinExistence type="predicted"/>
<organism evidence="3 4">
    <name type="scientific">Hyphodiscus hymeniophilus</name>
    <dbReference type="NCBI Taxonomy" id="353542"/>
    <lineage>
        <taxon>Eukaryota</taxon>
        <taxon>Fungi</taxon>
        <taxon>Dikarya</taxon>
        <taxon>Ascomycota</taxon>
        <taxon>Pezizomycotina</taxon>
        <taxon>Leotiomycetes</taxon>
        <taxon>Helotiales</taxon>
        <taxon>Hyphodiscaceae</taxon>
        <taxon>Hyphodiscus</taxon>
    </lineage>
</organism>